<evidence type="ECO:0000313" key="3">
    <source>
        <dbReference type="Ensembl" id="ENSCWAP00000015576.1"/>
    </source>
</evidence>
<dbReference type="InterPro" id="IPR037214">
    <property type="entry name" value="TROVE_dom_sf"/>
</dbReference>
<dbReference type="PROSITE" id="PS50837">
    <property type="entry name" value="NACHT"/>
    <property type="match status" value="1"/>
</dbReference>
<dbReference type="SUPFAM" id="SSF140864">
    <property type="entry name" value="TROVE domain-like"/>
    <property type="match status" value="1"/>
</dbReference>
<dbReference type="GO" id="GO:0000722">
    <property type="term" value="P:telomere maintenance via recombination"/>
    <property type="evidence" value="ECO:0007669"/>
    <property type="project" value="TreeGrafter"/>
</dbReference>
<keyword evidence="4" id="KW-1185">Reference proteome</keyword>
<dbReference type="PROSITE" id="PS50988">
    <property type="entry name" value="TROVE"/>
    <property type="match status" value="1"/>
</dbReference>
<dbReference type="InterPro" id="IPR008850">
    <property type="entry name" value="TEP1_N"/>
</dbReference>
<feature type="domain" description="NACHT" evidence="1">
    <location>
        <begin position="1192"/>
        <end position="1427"/>
    </location>
</feature>
<dbReference type="InterPro" id="IPR008858">
    <property type="entry name" value="TROVE_dom"/>
</dbReference>
<evidence type="ECO:0000259" key="1">
    <source>
        <dbReference type="PROSITE" id="PS50837"/>
    </source>
</evidence>
<dbReference type="Gene3D" id="3.40.50.300">
    <property type="entry name" value="P-loop containing nucleotide triphosphate hydrolases"/>
    <property type="match status" value="1"/>
</dbReference>
<dbReference type="PROSITE" id="PS51226">
    <property type="entry name" value="TEP1_N"/>
    <property type="match status" value="5"/>
</dbReference>
<dbReference type="Proteomes" id="UP000694540">
    <property type="component" value="Unplaced"/>
</dbReference>
<dbReference type="PANTHER" id="PTHR44791">
    <property type="entry name" value="TELOMERASE PROTEIN COMPONENT 1 TEP1"/>
    <property type="match status" value="1"/>
</dbReference>
<dbReference type="GO" id="GO:0003720">
    <property type="term" value="F:telomerase activity"/>
    <property type="evidence" value="ECO:0007669"/>
    <property type="project" value="TreeGrafter"/>
</dbReference>
<dbReference type="GO" id="GO:0070034">
    <property type="term" value="F:telomerase RNA binding"/>
    <property type="evidence" value="ECO:0007669"/>
    <property type="project" value="TreeGrafter"/>
</dbReference>
<dbReference type="Pfam" id="PF13271">
    <property type="entry name" value="DUF4062"/>
    <property type="match status" value="1"/>
</dbReference>
<dbReference type="Pfam" id="PF05731">
    <property type="entry name" value="TROVE"/>
    <property type="match status" value="1"/>
</dbReference>
<dbReference type="GO" id="GO:0005697">
    <property type="term" value="C:telomerase holoenzyme complex"/>
    <property type="evidence" value="ECO:0007669"/>
    <property type="project" value="TreeGrafter"/>
</dbReference>
<organism evidence="3 4">
    <name type="scientific">Catagonus wagneri</name>
    <name type="common">Chacoan peccary</name>
    <dbReference type="NCBI Taxonomy" id="51154"/>
    <lineage>
        <taxon>Eukaryota</taxon>
        <taxon>Metazoa</taxon>
        <taxon>Chordata</taxon>
        <taxon>Craniata</taxon>
        <taxon>Vertebrata</taxon>
        <taxon>Euteleostomi</taxon>
        <taxon>Mammalia</taxon>
        <taxon>Eutheria</taxon>
        <taxon>Laurasiatheria</taxon>
        <taxon>Artiodactyla</taxon>
        <taxon>Suina</taxon>
        <taxon>Tayassuidae</taxon>
        <taxon>Catagonus</taxon>
    </lineage>
</organism>
<feature type="domain" description="TROVE" evidence="2">
    <location>
        <begin position="248"/>
        <end position="705"/>
    </location>
</feature>
<reference evidence="3" key="2">
    <citation type="submission" date="2025-09" db="UniProtKB">
        <authorList>
            <consortium name="Ensembl"/>
        </authorList>
    </citation>
    <scope>IDENTIFICATION</scope>
</reference>
<dbReference type="Ensembl" id="ENSCWAT00000016904.1">
    <property type="protein sequence ID" value="ENSCWAP00000015576.1"/>
    <property type="gene ID" value="ENSCWAG00000007012.1"/>
</dbReference>
<evidence type="ECO:0000313" key="4">
    <source>
        <dbReference type="Proteomes" id="UP000694540"/>
    </source>
</evidence>
<proteinExistence type="predicted"/>
<accession>A0A8C3WKM3</accession>
<dbReference type="GeneTree" id="ENSGT00940000161338"/>
<dbReference type="SUPFAM" id="SSF52540">
    <property type="entry name" value="P-loop containing nucleoside triphosphate hydrolases"/>
    <property type="match status" value="1"/>
</dbReference>
<dbReference type="InterPro" id="IPR027417">
    <property type="entry name" value="P-loop_NTPase"/>
</dbReference>
<dbReference type="Pfam" id="PF05729">
    <property type="entry name" value="NACHT"/>
    <property type="match status" value="1"/>
</dbReference>
<dbReference type="InterPro" id="IPR007111">
    <property type="entry name" value="NACHT_NTPase"/>
</dbReference>
<dbReference type="Pfam" id="PF19334">
    <property type="entry name" value="DUF5920"/>
    <property type="match status" value="1"/>
</dbReference>
<dbReference type="PANTHER" id="PTHR44791:SF1">
    <property type="entry name" value="TELOMERASE PROTEIN COMPONENT 1"/>
    <property type="match status" value="1"/>
</dbReference>
<protein>
    <submittedName>
        <fullName evidence="3">Telomerase associated protein 1</fullName>
    </submittedName>
</protein>
<reference evidence="3" key="1">
    <citation type="submission" date="2025-08" db="UniProtKB">
        <authorList>
            <consortium name="Ensembl"/>
        </authorList>
    </citation>
    <scope>IDENTIFICATION</scope>
</reference>
<dbReference type="InterPro" id="IPR025139">
    <property type="entry name" value="DUF4062"/>
</dbReference>
<gene>
    <name evidence="3" type="primary">TEP1</name>
</gene>
<evidence type="ECO:0000259" key="2">
    <source>
        <dbReference type="PROSITE" id="PS50988"/>
    </source>
</evidence>
<dbReference type="InterPro" id="IPR045804">
    <property type="entry name" value="DUF5920"/>
</dbReference>
<dbReference type="InterPro" id="IPR052652">
    <property type="entry name" value="Telomerase_Complex_Comp"/>
</dbReference>
<name>A0A8C3WKM3_9CETA</name>
<dbReference type="Pfam" id="PF05386">
    <property type="entry name" value="TEP1_N"/>
    <property type="match status" value="5"/>
</dbReference>
<sequence length="1511" mass="170325">MEKIHGHVSAHLNILSLENQCLARLLDLKTLEKRHVPVSAHSDILSLENQCLATFSDLKILEEPHGSVSAHSDILSLENRCLATLPDLKTLEKPRGPVSANLDILSLQNHCLATLPDLKTLEEPHGHGSVHPDILSLENRCLATLPVLKSAVSPSPLLHNLQLSCLVQADLCSLNASNHLLSKPPASRAQCLSEESGLLTHPSVLKTISATETAREATLLEEKEWAEAEMPFYSLSLGEEEEVEELALKLTRGDPESHPEPTDQALQEKKMVLISYLCSTLASNANMKNEAYSIQAFLLEVCSELAHLEPEFILKASLYARQQLNIRDVANNVLAIAAFLPVCRPHLRRYFCAIVQLPSDWIQVAEFYQSLARGVEDKLVPLPACLRAAMTDKFAQFDEYQLAKYNPRKHRAKRRRRQPRHPPKEHTFSMTQQFLPKFIRPLRGEQMMFEATYNAGSKKESEPRFTLKKLVQRLHIREPAQHVQALLGCRYPSNLQAFSRSRLPGPWDSSRAGKRMKLARPETWERELSLRGNKASVWEELIDRGKLPFMAMLRNLCNLLRVGISDFHHELVLQRLQQARSVIHSRQFPFRFLNAHDSINDLEAQLEKKALPFPSNTKLIKRIIIKNTRHGKKFASYWQSCKPNRRELRAAMMIPLIYEQLKRTKLKIHKARQWKCDRDMLARYRQALETAVNLSVKHSLPPLPGRTLVVYLTDANADRIFPKSNPQGPPLNYVLLLIGMMMARTEQVDLLLCGRGTVKTPVINAEQGILKMATELQAQVQELDEKLDECSLPTLGEHLLSLATQRVPVDRVIFFGQSTNDKLINAAKQLFWQHVNPKCLFVGVLLRKTGYLYTDLNPNDVTLLGCTDGILRFIAERGASRLLEHVGQMDKIFKIPPPSGKTGVQFLQPLEENTPSPLAPISQLGWRSVRLFISSTFRDMHGERDLLLRSLLPALQARAAPHCISLHAIDLRWGVTEEETRRNRQLEVCLGEVENSHLFVGILGSRYGYVPPNYSLPDHPHFRWAQQYPSGRSVTEMEVMQFLNRGLRLQPSAQPLIYFRDSSFLSSVPDAWKPDFISESEEAAHRISELKSYLHRQKGITCRRYCCEWGGVAAGRPYVGGLEEFGQLVLQDVWNMIQKLYLQPGAQPEQPASILDDDLVQATFQQLQNPPSSARPRLLQDTVRQLMQPQGRLSVVTGQSGQGKTAFLASLVSALQVSDGATVTPLVFFHFSGARPDQGLALILLRRLCAYLHGQLQEPSALPSTYRSLVWELQQRLLPKTAQSLKPGQPLVLIVDGADRLVDQQGRLISDWIPKTLPRRVHLVLSVSSDSGLGETLEQSQGARVVALGPLEPSARARLVREELALYGKRLEESPFNNQMQLLLVKRGSAQPLYLRLVTDHLRLFTLYEQVSERLRTLPATVPLLLQYILGTLEQEHGPDVLPQVLATLEVTRSGLTVDQLHGVLSAWRTLPRETKTWEGAVAAGNSRDPYPMGPFAYLVQSLRSSALEDM</sequence>